<sequence>MYCFNAEDQQDCNAIILHPDWVEYLEENYTIVRGWVSWEWLNYMQQQNPSIPNVVNKLFMPQQRDSLANQTKYWKTILDHQDIKCIYSQLQLNKDEISLDHYLPWSFVAHDQLWNLIPTTKSVNSSKSNNIPSEKYFSNFVKLQYLGLDIYHQKVSQSKWLNDVESFVAELKVNQANDLLNLEILTNAYEKTIQPLSSLATIQGFSANWVYAEK</sequence>
<evidence type="ECO:0000313" key="2">
    <source>
        <dbReference type="EMBL" id="MDB9540317.1"/>
    </source>
</evidence>
<dbReference type="Proteomes" id="UP001212499">
    <property type="component" value="Unassembled WGS sequence"/>
</dbReference>
<name>A0ABT5ATQ8_9CYAN</name>
<dbReference type="InterPro" id="IPR003615">
    <property type="entry name" value="HNH_nuc"/>
</dbReference>
<keyword evidence="2" id="KW-0378">Hydrolase</keyword>
<evidence type="ECO:0000313" key="3">
    <source>
        <dbReference type="Proteomes" id="UP001212499"/>
    </source>
</evidence>
<dbReference type="Gene3D" id="1.10.30.50">
    <property type="match status" value="1"/>
</dbReference>
<dbReference type="EMBL" id="JAQMUH010000132">
    <property type="protein sequence ID" value="MDB9540317.1"/>
    <property type="molecule type" value="Genomic_DNA"/>
</dbReference>
<dbReference type="RefSeq" id="WP_271733518.1">
    <property type="nucleotide sequence ID" value="NZ_JANQDP010000138.1"/>
</dbReference>
<reference evidence="2 3" key="1">
    <citation type="submission" date="2023-01" db="EMBL/GenBank/DDBJ databases">
        <title>Genomes from the Australian National Cyanobacteria Reference Collection.</title>
        <authorList>
            <person name="Willis A."/>
            <person name="Lee E.M.F."/>
        </authorList>
    </citation>
    <scope>NUCLEOTIDE SEQUENCE [LARGE SCALE GENOMIC DNA]</scope>
    <source>
        <strain evidence="2 3">CS-1033</strain>
    </source>
</reference>
<protein>
    <submittedName>
        <fullName evidence="2">HNH endonuclease domain-containing protein</fullName>
    </submittedName>
</protein>
<evidence type="ECO:0000259" key="1">
    <source>
        <dbReference type="Pfam" id="PF13395"/>
    </source>
</evidence>
<feature type="domain" description="HNH nuclease" evidence="1">
    <location>
        <begin position="85"/>
        <end position="132"/>
    </location>
</feature>
<keyword evidence="2" id="KW-0540">Nuclease</keyword>
<keyword evidence="3" id="KW-1185">Reference proteome</keyword>
<accession>A0ABT5ATQ8</accession>
<organism evidence="2 3">
    <name type="scientific">Anabaenopsis arnoldii</name>
    <dbReference type="NCBI Taxonomy" id="2152938"/>
    <lineage>
        <taxon>Bacteria</taxon>
        <taxon>Bacillati</taxon>
        <taxon>Cyanobacteriota</taxon>
        <taxon>Cyanophyceae</taxon>
        <taxon>Nostocales</taxon>
        <taxon>Nodulariaceae</taxon>
        <taxon>Anabaenopsis</taxon>
    </lineage>
</organism>
<dbReference type="Pfam" id="PF13395">
    <property type="entry name" value="HNH_4"/>
    <property type="match status" value="1"/>
</dbReference>
<gene>
    <name evidence="2" type="ORF">PN457_11710</name>
</gene>
<proteinExistence type="predicted"/>
<keyword evidence="2" id="KW-0255">Endonuclease</keyword>
<comment type="caution">
    <text evidence="2">The sequence shown here is derived from an EMBL/GenBank/DDBJ whole genome shotgun (WGS) entry which is preliminary data.</text>
</comment>
<dbReference type="GO" id="GO:0004519">
    <property type="term" value="F:endonuclease activity"/>
    <property type="evidence" value="ECO:0007669"/>
    <property type="project" value="UniProtKB-KW"/>
</dbReference>